<protein>
    <submittedName>
        <fullName evidence="1">Aspartyl-tRNA(Asn)/glutamyl-tRNA(Gln) amidotransferase subunit C</fullName>
    </submittedName>
</protein>
<organism evidence="1 2">
    <name type="scientific">Metamycoplasma subdolum</name>
    <dbReference type="NCBI Taxonomy" id="92407"/>
    <lineage>
        <taxon>Bacteria</taxon>
        <taxon>Bacillati</taxon>
        <taxon>Mycoplasmatota</taxon>
        <taxon>Mycoplasmoidales</taxon>
        <taxon>Metamycoplasmataceae</taxon>
        <taxon>Metamycoplasma</taxon>
    </lineage>
</organism>
<sequence length="100" mass="11659">MNDEKFKKLANDLLFEPSDEIIKMAKKLLSSIDKELKKLDEINLDNVKPMSHISEKKLSFDLLRDDVENKEFLIKKEDLLANTSKHNDDFVLIKKVINEA</sequence>
<dbReference type="GO" id="GO:0006450">
    <property type="term" value="P:regulation of translational fidelity"/>
    <property type="evidence" value="ECO:0007669"/>
    <property type="project" value="InterPro"/>
</dbReference>
<dbReference type="EMBL" id="REFI01000010">
    <property type="protein sequence ID" value="RMA77479.1"/>
    <property type="molecule type" value="Genomic_DNA"/>
</dbReference>
<dbReference type="OrthoDB" id="398989at2"/>
<dbReference type="InterPro" id="IPR003837">
    <property type="entry name" value="GatC"/>
</dbReference>
<proteinExistence type="predicted"/>
<keyword evidence="2" id="KW-1185">Reference proteome</keyword>
<reference evidence="1 2" key="1">
    <citation type="submission" date="2018-10" db="EMBL/GenBank/DDBJ databases">
        <title>Genomic Encyclopedia of Archaeal and Bacterial Type Strains, Phase II (KMG-II): from individual species to whole genera.</title>
        <authorList>
            <person name="Goeker M."/>
        </authorList>
    </citation>
    <scope>NUCLEOTIDE SEQUENCE [LARGE SCALE GENOMIC DNA]</scope>
    <source>
        <strain evidence="1 2">ATCC 29870</strain>
    </source>
</reference>
<accession>A0A3M0A212</accession>
<dbReference type="InterPro" id="IPR036113">
    <property type="entry name" value="Asp/Glu-ADT_sf_sub_c"/>
</dbReference>
<dbReference type="Pfam" id="PF02686">
    <property type="entry name" value="GatC"/>
    <property type="match status" value="1"/>
</dbReference>
<gene>
    <name evidence="1" type="ORF">JN00_0525</name>
</gene>
<dbReference type="GO" id="GO:0016740">
    <property type="term" value="F:transferase activity"/>
    <property type="evidence" value="ECO:0007669"/>
    <property type="project" value="UniProtKB-KW"/>
</dbReference>
<dbReference type="RefSeq" id="WP_121940980.1">
    <property type="nucleotide sequence ID" value="NZ_CP137846.1"/>
</dbReference>
<keyword evidence="1" id="KW-0808">Transferase</keyword>
<evidence type="ECO:0000313" key="2">
    <source>
        <dbReference type="Proteomes" id="UP000267246"/>
    </source>
</evidence>
<dbReference type="Proteomes" id="UP000267246">
    <property type="component" value="Unassembled WGS sequence"/>
</dbReference>
<dbReference type="SUPFAM" id="SSF141000">
    <property type="entry name" value="Glu-tRNAGln amidotransferase C subunit"/>
    <property type="match status" value="1"/>
</dbReference>
<evidence type="ECO:0000313" key="1">
    <source>
        <dbReference type="EMBL" id="RMA77479.1"/>
    </source>
</evidence>
<name>A0A3M0A212_9BACT</name>
<comment type="caution">
    <text evidence="1">The sequence shown here is derived from an EMBL/GenBank/DDBJ whole genome shotgun (WGS) entry which is preliminary data.</text>
</comment>
<dbReference type="AlphaFoldDB" id="A0A3M0A212"/>